<keyword evidence="3" id="KW-0998">Cell outer membrane</keyword>
<organism evidence="5">
    <name type="scientific">gut metagenome</name>
    <dbReference type="NCBI Taxonomy" id="749906"/>
    <lineage>
        <taxon>unclassified sequences</taxon>
        <taxon>metagenomes</taxon>
        <taxon>organismal metagenomes</taxon>
    </lineage>
</organism>
<dbReference type="Pfam" id="PF00593">
    <property type="entry name" value="TonB_dep_Rec_b-barrel"/>
    <property type="match status" value="1"/>
</dbReference>
<name>J9H4H3_9ZZZZ</name>
<evidence type="ECO:0000256" key="1">
    <source>
        <dbReference type="ARBA" id="ARBA00004442"/>
    </source>
</evidence>
<sequence>MQRYTANINSTYNIFKNLSLNLIGNASYRKQQAPGTLGSQADPVSGEVKRDFDINPYSFALNTSRTLDPNEYYVRNYAPFNIFHELDNNYMDLKVTDLRFQGEIKWKPIQKIELSVLGAYKHSSTTQTHYVKDYSNQAWAYRAMDDATMQQANPWLYTDPNKINTLPESVLPVGGFYRDTKYTMSSYDFRSTFSYNDVFHESHIVNLFGGMELNATDRSRVWFNGVGVQYDMGMLSSYDYLYFKQGNEENTPYNTIDETKDRQVAFFATGTYSWKGRYTINGTVRYEGSNKLGKSRSARWLPTWNISGAWNVHEENWFEKLNPTLSNLTLKASYSLTADRGPAFVSNSLAMISSYNPWRPGSNVMESGLGILQGRNSELTYEKKHELNLGFDIGFLDNRINFSLDWYKRKNYDLIGWLNTTGLDGEIGKYANVASMRSHGVELTLSTRNIVKKNFKWNTDFIFSKSKNKVTDLVAFSSVMDMITGYGFAMQGYPVRSLFSIDFRGLNEEGLPTFINENGELTTSNINFQERTNKSHLIYEGTTDPTITGSLGNVFSYKGLKLNVFLTYSFGNVIRLDPIFSNKYTDLDAMPKEFKNRWMVSGNEKYTNIPVIADTYMNTQDSYLSRAYNAYNYSSERIAKGDFIRLKEVSLSYDLPKKWIDPLKISSLGLKLQATNLWLLYADDKLNGQDPEFFNTGGVAIPMAKQFTFTIRLGI</sequence>
<comment type="caution">
    <text evidence="5">The sequence shown here is derived from an EMBL/GenBank/DDBJ whole genome shotgun (WGS) entry which is preliminary data.</text>
</comment>
<dbReference type="EMBL" id="AMCI01000561">
    <property type="protein sequence ID" value="EJX08690.1"/>
    <property type="molecule type" value="Genomic_DNA"/>
</dbReference>
<dbReference type="GO" id="GO:0009279">
    <property type="term" value="C:cell outer membrane"/>
    <property type="evidence" value="ECO:0007669"/>
    <property type="project" value="UniProtKB-SubCell"/>
</dbReference>
<dbReference type="InterPro" id="IPR000531">
    <property type="entry name" value="Beta-barrel_TonB"/>
</dbReference>
<evidence type="ECO:0000256" key="2">
    <source>
        <dbReference type="ARBA" id="ARBA00023136"/>
    </source>
</evidence>
<dbReference type="Gene3D" id="2.40.170.20">
    <property type="entry name" value="TonB-dependent receptor, beta-barrel domain"/>
    <property type="match status" value="1"/>
</dbReference>
<gene>
    <name evidence="5" type="ORF">EVA_03199</name>
</gene>
<evidence type="ECO:0000313" key="5">
    <source>
        <dbReference type="EMBL" id="EJX08690.1"/>
    </source>
</evidence>
<protein>
    <submittedName>
        <fullName evidence="5">TonB-dependent receptor plug domain-containing protein</fullName>
    </submittedName>
</protein>
<feature type="domain" description="TonB-dependent receptor-like beta-barrel" evidence="4">
    <location>
        <begin position="136"/>
        <end position="470"/>
    </location>
</feature>
<dbReference type="AlphaFoldDB" id="J9H4H3"/>
<dbReference type="SUPFAM" id="SSF56935">
    <property type="entry name" value="Porins"/>
    <property type="match status" value="1"/>
</dbReference>
<evidence type="ECO:0000259" key="4">
    <source>
        <dbReference type="Pfam" id="PF00593"/>
    </source>
</evidence>
<dbReference type="InterPro" id="IPR036942">
    <property type="entry name" value="Beta-barrel_TonB_sf"/>
</dbReference>
<evidence type="ECO:0000256" key="3">
    <source>
        <dbReference type="ARBA" id="ARBA00023237"/>
    </source>
</evidence>
<reference evidence="5" key="1">
    <citation type="journal article" date="2012" name="PLoS ONE">
        <title>Gene sets for utilization of primary and secondary nutrition supplies in the distal gut of endangered iberian lynx.</title>
        <authorList>
            <person name="Alcaide M."/>
            <person name="Messina E."/>
            <person name="Richter M."/>
            <person name="Bargiela R."/>
            <person name="Peplies J."/>
            <person name="Huws S.A."/>
            <person name="Newbold C.J."/>
            <person name="Golyshin P.N."/>
            <person name="Simon M.A."/>
            <person name="Lopez G."/>
            <person name="Yakimov M.M."/>
            <person name="Ferrer M."/>
        </authorList>
    </citation>
    <scope>NUCLEOTIDE SEQUENCE</scope>
</reference>
<keyword evidence="2" id="KW-0472">Membrane</keyword>
<proteinExistence type="predicted"/>
<comment type="subcellular location">
    <subcellularLocation>
        <location evidence="1">Cell outer membrane</location>
    </subcellularLocation>
</comment>
<accession>J9H4H3</accession>
<keyword evidence="5" id="KW-0675">Receptor</keyword>